<sequence>MHLIREATAADADAIVQIAQQTWWPAYSSILAKEQIIFMLDELYASKKITEQLQTRQQTFLLLIENGLTVAFAAYSPRAEDPDIYKLHKLYCLPVTQGKGYGRTLIEAVEEKTREAGKSLLDLNVNRYNKAKTFYEKMGFTVIYEEDIPIGPYWMNDYVMRKELKNEQ</sequence>
<comment type="caution">
    <text evidence="4">The sequence shown here is derived from an EMBL/GenBank/DDBJ whole genome shotgun (WGS) entry which is preliminary data.</text>
</comment>
<proteinExistence type="predicted"/>
<dbReference type="Proteomes" id="UP000613193">
    <property type="component" value="Unassembled WGS sequence"/>
</dbReference>
<dbReference type="SUPFAM" id="SSF55729">
    <property type="entry name" value="Acyl-CoA N-acyltransferases (Nat)"/>
    <property type="match status" value="1"/>
</dbReference>
<dbReference type="InterPro" id="IPR016181">
    <property type="entry name" value="Acyl_CoA_acyltransferase"/>
</dbReference>
<dbReference type="EMBL" id="JAEHFW010000002">
    <property type="protein sequence ID" value="MBK0380326.1"/>
    <property type="molecule type" value="Genomic_DNA"/>
</dbReference>
<keyword evidence="2" id="KW-0012">Acyltransferase</keyword>
<protein>
    <submittedName>
        <fullName evidence="4">GNAT family N-acetyltransferase</fullName>
    </submittedName>
</protein>
<dbReference type="PROSITE" id="PS51186">
    <property type="entry name" value="GNAT"/>
    <property type="match status" value="1"/>
</dbReference>
<evidence type="ECO:0000259" key="3">
    <source>
        <dbReference type="PROSITE" id="PS51186"/>
    </source>
</evidence>
<evidence type="ECO:0000313" key="4">
    <source>
        <dbReference type="EMBL" id="MBK0380326.1"/>
    </source>
</evidence>
<dbReference type="AlphaFoldDB" id="A0A934PVJ4"/>
<organism evidence="4 5">
    <name type="scientific">Mucilaginibacter segetis</name>
    <dbReference type="NCBI Taxonomy" id="2793071"/>
    <lineage>
        <taxon>Bacteria</taxon>
        <taxon>Pseudomonadati</taxon>
        <taxon>Bacteroidota</taxon>
        <taxon>Sphingobacteriia</taxon>
        <taxon>Sphingobacteriales</taxon>
        <taxon>Sphingobacteriaceae</taxon>
        <taxon>Mucilaginibacter</taxon>
    </lineage>
</organism>
<dbReference type="InterPro" id="IPR000182">
    <property type="entry name" value="GNAT_dom"/>
</dbReference>
<dbReference type="Gene3D" id="3.40.630.30">
    <property type="match status" value="1"/>
</dbReference>
<evidence type="ECO:0000256" key="2">
    <source>
        <dbReference type="ARBA" id="ARBA00023315"/>
    </source>
</evidence>
<feature type="domain" description="N-acetyltransferase" evidence="3">
    <location>
        <begin position="2"/>
        <end position="165"/>
    </location>
</feature>
<gene>
    <name evidence="4" type="ORF">I5M19_13460</name>
</gene>
<name>A0A934PVJ4_9SPHI</name>
<dbReference type="GO" id="GO:0016747">
    <property type="term" value="F:acyltransferase activity, transferring groups other than amino-acyl groups"/>
    <property type="evidence" value="ECO:0007669"/>
    <property type="project" value="InterPro"/>
</dbReference>
<keyword evidence="5" id="KW-1185">Reference proteome</keyword>
<evidence type="ECO:0000256" key="1">
    <source>
        <dbReference type="ARBA" id="ARBA00022679"/>
    </source>
</evidence>
<dbReference type="Pfam" id="PF13673">
    <property type="entry name" value="Acetyltransf_10"/>
    <property type="match status" value="1"/>
</dbReference>
<accession>A0A934PVJ4</accession>
<dbReference type="RefSeq" id="WP_200066850.1">
    <property type="nucleotide sequence ID" value="NZ_JAEHFW010000002.1"/>
</dbReference>
<dbReference type="CDD" id="cd04301">
    <property type="entry name" value="NAT_SF"/>
    <property type="match status" value="1"/>
</dbReference>
<keyword evidence="1" id="KW-0808">Transferase</keyword>
<evidence type="ECO:0000313" key="5">
    <source>
        <dbReference type="Proteomes" id="UP000613193"/>
    </source>
</evidence>
<reference evidence="4" key="1">
    <citation type="submission" date="2020-12" db="EMBL/GenBank/DDBJ databases">
        <title>Bacterial novel species Mucilaginibacter sp. SD-g isolated from soil.</title>
        <authorList>
            <person name="Jung H.-Y."/>
        </authorList>
    </citation>
    <scope>NUCLEOTIDE SEQUENCE</scope>
    <source>
        <strain evidence="4">SD-g</strain>
    </source>
</reference>
<dbReference type="PANTHER" id="PTHR43877">
    <property type="entry name" value="AMINOALKYLPHOSPHONATE N-ACETYLTRANSFERASE-RELATED-RELATED"/>
    <property type="match status" value="1"/>
</dbReference>
<dbReference type="InterPro" id="IPR050832">
    <property type="entry name" value="Bact_Acetyltransf"/>
</dbReference>